<dbReference type="InterPro" id="IPR016186">
    <property type="entry name" value="C-type_lectin-like/link_sf"/>
</dbReference>
<protein>
    <submittedName>
        <fullName evidence="2">C-type lectin domain family 2 member A</fullName>
    </submittedName>
</protein>
<feature type="domain" description="C-type lectin" evidence="1">
    <location>
        <begin position="43"/>
        <end position="161"/>
    </location>
</feature>
<dbReference type="InterPro" id="IPR016187">
    <property type="entry name" value="CTDL_fold"/>
</dbReference>
<name>A0A1D2M8S8_ORCCI</name>
<evidence type="ECO:0000259" key="1">
    <source>
        <dbReference type="PROSITE" id="PS50041"/>
    </source>
</evidence>
<dbReference type="PROSITE" id="PS50041">
    <property type="entry name" value="C_TYPE_LECTIN_2"/>
    <property type="match status" value="1"/>
</dbReference>
<reference evidence="2 3" key="1">
    <citation type="journal article" date="2016" name="Genome Biol. Evol.">
        <title>Gene Family Evolution Reflects Adaptation to Soil Environmental Stressors in the Genome of the Collembolan Orchesella cincta.</title>
        <authorList>
            <person name="Faddeeva-Vakhrusheva A."/>
            <person name="Derks M.F."/>
            <person name="Anvar S.Y."/>
            <person name="Agamennone V."/>
            <person name="Suring W."/>
            <person name="Smit S."/>
            <person name="van Straalen N.M."/>
            <person name="Roelofs D."/>
        </authorList>
    </citation>
    <scope>NUCLEOTIDE SEQUENCE [LARGE SCALE GENOMIC DNA]</scope>
    <source>
        <tissue evidence="2">Mixed pool</tissue>
    </source>
</reference>
<dbReference type="AlphaFoldDB" id="A0A1D2M8S8"/>
<dbReference type="EMBL" id="LJIJ01002736">
    <property type="protein sequence ID" value="ODM89304.1"/>
    <property type="molecule type" value="Genomic_DNA"/>
</dbReference>
<organism evidence="2 3">
    <name type="scientific">Orchesella cincta</name>
    <name type="common">Springtail</name>
    <name type="synonym">Podura cincta</name>
    <dbReference type="NCBI Taxonomy" id="48709"/>
    <lineage>
        <taxon>Eukaryota</taxon>
        <taxon>Metazoa</taxon>
        <taxon>Ecdysozoa</taxon>
        <taxon>Arthropoda</taxon>
        <taxon>Hexapoda</taxon>
        <taxon>Collembola</taxon>
        <taxon>Entomobryomorpha</taxon>
        <taxon>Entomobryoidea</taxon>
        <taxon>Orchesellidae</taxon>
        <taxon>Orchesellinae</taxon>
        <taxon>Orchesella</taxon>
    </lineage>
</organism>
<sequence>MKSVSFVSVTVYFAVMQWSECTKLPQYASSQGGSPRLVNLGTVDSKSYFADRTARNWTVAKTFCQSIGMDLATITTPAQITFLKNAYNTTTFSGLHWIDAKDSFEQRQFTWVKSNTPVTSLSSLEFRTNLEYQTCASYYATSTPAIWLYECSLVSMFTLCET</sequence>
<proteinExistence type="predicted"/>
<dbReference type="CDD" id="cd00037">
    <property type="entry name" value="CLECT"/>
    <property type="match status" value="1"/>
</dbReference>
<dbReference type="OrthoDB" id="538816at2759"/>
<dbReference type="SUPFAM" id="SSF56436">
    <property type="entry name" value="C-type lectin-like"/>
    <property type="match status" value="1"/>
</dbReference>
<dbReference type="Gene3D" id="3.10.100.10">
    <property type="entry name" value="Mannose-Binding Protein A, subunit A"/>
    <property type="match status" value="1"/>
</dbReference>
<gene>
    <name evidence="2" type="ORF">Ocin01_17382</name>
</gene>
<evidence type="ECO:0000313" key="2">
    <source>
        <dbReference type="EMBL" id="ODM89304.1"/>
    </source>
</evidence>
<dbReference type="Pfam" id="PF00059">
    <property type="entry name" value="Lectin_C"/>
    <property type="match status" value="1"/>
</dbReference>
<evidence type="ECO:0000313" key="3">
    <source>
        <dbReference type="Proteomes" id="UP000094527"/>
    </source>
</evidence>
<dbReference type="InterPro" id="IPR001304">
    <property type="entry name" value="C-type_lectin-like"/>
</dbReference>
<comment type="caution">
    <text evidence="2">The sequence shown here is derived from an EMBL/GenBank/DDBJ whole genome shotgun (WGS) entry which is preliminary data.</text>
</comment>
<keyword evidence="3" id="KW-1185">Reference proteome</keyword>
<dbReference type="GO" id="GO:0030246">
    <property type="term" value="F:carbohydrate binding"/>
    <property type="evidence" value="ECO:0007669"/>
    <property type="project" value="UniProtKB-KW"/>
</dbReference>
<accession>A0A1D2M8S8</accession>
<keyword evidence="2" id="KW-0430">Lectin</keyword>
<dbReference type="OMA" id="DRTARNW"/>
<dbReference type="SMART" id="SM00034">
    <property type="entry name" value="CLECT"/>
    <property type="match status" value="1"/>
</dbReference>
<dbReference type="Proteomes" id="UP000094527">
    <property type="component" value="Unassembled WGS sequence"/>
</dbReference>